<organism evidence="4 5">
    <name type="scientific">Fistulifera solaris</name>
    <name type="common">Oleaginous diatom</name>
    <dbReference type="NCBI Taxonomy" id="1519565"/>
    <lineage>
        <taxon>Eukaryota</taxon>
        <taxon>Sar</taxon>
        <taxon>Stramenopiles</taxon>
        <taxon>Ochrophyta</taxon>
        <taxon>Bacillariophyta</taxon>
        <taxon>Bacillariophyceae</taxon>
        <taxon>Bacillariophycidae</taxon>
        <taxon>Naviculales</taxon>
        <taxon>Naviculaceae</taxon>
        <taxon>Fistulifera</taxon>
    </lineage>
</organism>
<dbReference type="EMBL" id="BDSP01000109">
    <property type="protein sequence ID" value="GAX16783.1"/>
    <property type="molecule type" value="Genomic_DNA"/>
</dbReference>
<dbReference type="InterPro" id="IPR039777">
    <property type="entry name" value="IFRD"/>
</dbReference>
<feature type="compositionally biased region" description="Basic residues" evidence="2">
    <location>
        <begin position="55"/>
        <end position="68"/>
    </location>
</feature>
<feature type="region of interest" description="Disordered" evidence="2">
    <location>
        <begin position="1"/>
        <end position="77"/>
    </location>
</feature>
<evidence type="ECO:0000256" key="2">
    <source>
        <dbReference type="SAM" id="MobiDB-lite"/>
    </source>
</evidence>
<dbReference type="PANTHER" id="PTHR12354:SF1">
    <property type="entry name" value="INTERFERON-RELATED DEVELOPMENTAL REGULATOR 1"/>
    <property type="match status" value="1"/>
</dbReference>
<dbReference type="InParanoid" id="A0A1Z5JRX5"/>
<evidence type="ECO:0000256" key="1">
    <source>
        <dbReference type="ARBA" id="ARBA00008828"/>
    </source>
</evidence>
<sequence length="531" mass="59826">MNEKRRQETEERSRDEPSTQILVKNPTHYQTKGTPNQAESQSALRSVEPQVYGRMAKKKPHSQQRKKGQFGDTDDPAEAFDALSEEHTIADSLGTYESAFEEDDLDGTIEDSDFWQVGTENDDQNNTAAARQSKLQDALEGLNEYASEKRATRREAKLRRAFKSLTQFADTRNFHEVIDTDLIRQAAFHAIRTGPPSEQYAACRVLEATSVVLGHDEEEWCQSLDRQLRSVIQTIQRATAVRMAALRAMCMSVLVNTAILHPDSATTEAWMDLCEEVAKPEWRNESVPPALRATALDCWGLLATGLSEFDLSGQDEGQMGRGLAILTLLQESLDEIHGDLRAAAGECLALIHEARWQTGGDDGANVTARQFHKGSWEGSEWEPIIDQARQRISELSTESGYNLSKKAKKAQRATFREFMATLVDNESPEEVVQFRNGTTLELTSWKEIIQLSFVRHCLQGGFQNQLLTNPTLQYMFGLDGSSVNDKGNGFSQLEKRLLLSKTSEASKLQDQKRSKDRRKKENYKNDFLLNE</sequence>
<gene>
    <name evidence="4" type="ORF">FisN_21Hh231</name>
</gene>
<evidence type="ECO:0000313" key="5">
    <source>
        <dbReference type="Proteomes" id="UP000198406"/>
    </source>
</evidence>
<keyword evidence="5" id="KW-1185">Reference proteome</keyword>
<dbReference type="PANTHER" id="PTHR12354">
    <property type="entry name" value="INTERFERON-RELATED DEVELOPMENTAL REGULATOR"/>
    <property type="match status" value="1"/>
</dbReference>
<protein>
    <recommendedName>
        <fullName evidence="3">Interferon-related developmental regulator N-terminal domain-containing protein</fullName>
    </recommendedName>
</protein>
<evidence type="ECO:0000313" key="4">
    <source>
        <dbReference type="EMBL" id="GAX16783.1"/>
    </source>
</evidence>
<dbReference type="OrthoDB" id="18978at2759"/>
<evidence type="ECO:0000259" key="3">
    <source>
        <dbReference type="Pfam" id="PF05004"/>
    </source>
</evidence>
<dbReference type="AlphaFoldDB" id="A0A1Z5JRX5"/>
<comment type="similarity">
    <text evidence="1">Belongs to the IFRD family.</text>
</comment>
<dbReference type="SUPFAM" id="SSF48371">
    <property type="entry name" value="ARM repeat"/>
    <property type="match status" value="1"/>
</dbReference>
<feature type="compositionally biased region" description="Basic and acidic residues" evidence="2">
    <location>
        <begin position="1"/>
        <end position="17"/>
    </location>
</feature>
<name>A0A1Z5JRX5_FISSO</name>
<accession>A0A1Z5JRX5</accession>
<dbReference type="Pfam" id="PF05004">
    <property type="entry name" value="IFRD"/>
    <property type="match status" value="1"/>
</dbReference>
<dbReference type="InterPro" id="IPR007701">
    <property type="entry name" value="Interferon-rel_develop_reg_N"/>
</dbReference>
<dbReference type="Proteomes" id="UP000198406">
    <property type="component" value="Unassembled WGS sequence"/>
</dbReference>
<comment type="caution">
    <text evidence="4">The sequence shown here is derived from an EMBL/GenBank/DDBJ whole genome shotgun (WGS) entry which is preliminary data.</text>
</comment>
<feature type="compositionally biased region" description="Polar residues" evidence="2">
    <location>
        <begin position="18"/>
        <end position="44"/>
    </location>
</feature>
<proteinExistence type="inferred from homology"/>
<reference evidence="4 5" key="1">
    <citation type="journal article" date="2015" name="Plant Cell">
        <title>Oil accumulation by the oleaginous diatom Fistulifera solaris as revealed by the genome and transcriptome.</title>
        <authorList>
            <person name="Tanaka T."/>
            <person name="Maeda Y."/>
            <person name="Veluchamy A."/>
            <person name="Tanaka M."/>
            <person name="Abida H."/>
            <person name="Marechal E."/>
            <person name="Bowler C."/>
            <person name="Muto M."/>
            <person name="Sunaga Y."/>
            <person name="Tanaka M."/>
            <person name="Yoshino T."/>
            <person name="Taniguchi T."/>
            <person name="Fukuda Y."/>
            <person name="Nemoto M."/>
            <person name="Matsumoto M."/>
            <person name="Wong P.S."/>
            <person name="Aburatani S."/>
            <person name="Fujibuchi W."/>
        </authorList>
    </citation>
    <scope>NUCLEOTIDE SEQUENCE [LARGE SCALE GENOMIC DNA]</scope>
    <source>
        <strain evidence="4 5">JPCC DA0580</strain>
    </source>
</reference>
<feature type="domain" description="Interferon-related developmental regulator N-terminal" evidence="3">
    <location>
        <begin position="120"/>
        <end position="422"/>
    </location>
</feature>
<dbReference type="InterPro" id="IPR016024">
    <property type="entry name" value="ARM-type_fold"/>
</dbReference>
<feature type="region of interest" description="Disordered" evidence="2">
    <location>
        <begin position="503"/>
        <end position="531"/>
    </location>
</feature>